<evidence type="ECO:0000313" key="3">
    <source>
        <dbReference type="Proteomes" id="UP000433309"/>
    </source>
</evidence>
<gene>
    <name evidence="2" type="ORF">GJ699_30695</name>
</gene>
<dbReference type="PANTHER" id="PTHR43441">
    <property type="entry name" value="RIBOSOMAL-PROTEIN-SERINE ACETYLTRANSFERASE"/>
    <property type="match status" value="1"/>
</dbReference>
<keyword evidence="3" id="KW-1185">Reference proteome</keyword>
<dbReference type="EMBL" id="WKJK01000025">
    <property type="protein sequence ID" value="MRW94351.1"/>
    <property type="molecule type" value="Genomic_DNA"/>
</dbReference>
<dbReference type="PANTHER" id="PTHR43441:SF2">
    <property type="entry name" value="FAMILY ACETYLTRANSFERASE, PUTATIVE (AFU_ORTHOLOGUE AFUA_7G00850)-RELATED"/>
    <property type="match status" value="1"/>
</dbReference>
<dbReference type="GO" id="GO:1990189">
    <property type="term" value="F:protein N-terminal-serine acetyltransferase activity"/>
    <property type="evidence" value="ECO:0007669"/>
    <property type="project" value="TreeGrafter"/>
</dbReference>
<protein>
    <submittedName>
        <fullName evidence="2">GNAT family N-acetyltransferase</fullName>
    </submittedName>
</protein>
<dbReference type="GO" id="GO:0008999">
    <property type="term" value="F:protein-N-terminal-alanine acetyltransferase activity"/>
    <property type="evidence" value="ECO:0007669"/>
    <property type="project" value="TreeGrafter"/>
</dbReference>
<dbReference type="CDD" id="cd04301">
    <property type="entry name" value="NAT_SF"/>
    <property type="match status" value="1"/>
</dbReference>
<accession>A0A6I2L828</accession>
<name>A0A6I2L828_9BURK</name>
<evidence type="ECO:0000259" key="1">
    <source>
        <dbReference type="PROSITE" id="PS51186"/>
    </source>
</evidence>
<dbReference type="Pfam" id="PF00583">
    <property type="entry name" value="Acetyltransf_1"/>
    <property type="match status" value="1"/>
</dbReference>
<dbReference type="SUPFAM" id="SSF55729">
    <property type="entry name" value="Acyl-CoA N-acyltransferases (Nat)"/>
    <property type="match status" value="1"/>
</dbReference>
<feature type="domain" description="N-acetyltransferase" evidence="1">
    <location>
        <begin position="2"/>
        <end position="167"/>
    </location>
</feature>
<dbReference type="InterPro" id="IPR051908">
    <property type="entry name" value="Ribosomal_N-acetyltransferase"/>
</dbReference>
<dbReference type="Gene3D" id="3.40.630.30">
    <property type="match status" value="1"/>
</dbReference>
<reference evidence="2 3" key="1">
    <citation type="submission" date="2019-11" db="EMBL/GenBank/DDBJ databases">
        <title>Novel species isolated from a subtropical stream in China.</title>
        <authorList>
            <person name="Lu H."/>
        </authorList>
    </citation>
    <scope>NUCLEOTIDE SEQUENCE [LARGE SCALE GENOMIC DNA]</scope>
    <source>
        <strain evidence="2 3">FT80W</strain>
    </source>
</reference>
<dbReference type="InterPro" id="IPR000182">
    <property type="entry name" value="GNAT_dom"/>
</dbReference>
<dbReference type="RefSeq" id="WP_154383224.1">
    <property type="nucleotide sequence ID" value="NZ_WKJK01000025.1"/>
</dbReference>
<dbReference type="PROSITE" id="PS51186">
    <property type="entry name" value="GNAT"/>
    <property type="match status" value="1"/>
</dbReference>
<keyword evidence="2" id="KW-0808">Transferase</keyword>
<evidence type="ECO:0000313" key="2">
    <source>
        <dbReference type="EMBL" id="MRW94351.1"/>
    </source>
</evidence>
<dbReference type="Proteomes" id="UP000433309">
    <property type="component" value="Unassembled WGS sequence"/>
</dbReference>
<comment type="caution">
    <text evidence="2">The sequence shown here is derived from an EMBL/GenBank/DDBJ whole genome shotgun (WGS) entry which is preliminary data.</text>
</comment>
<organism evidence="2 3">
    <name type="scientific">Duganella guangzhouensis</name>
    <dbReference type="NCBI Taxonomy" id="2666084"/>
    <lineage>
        <taxon>Bacteria</taxon>
        <taxon>Pseudomonadati</taxon>
        <taxon>Pseudomonadota</taxon>
        <taxon>Betaproteobacteria</taxon>
        <taxon>Burkholderiales</taxon>
        <taxon>Oxalobacteraceae</taxon>
        <taxon>Telluria group</taxon>
        <taxon>Duganella</taxon>
    </lineage>
</organism>
<dbReference type="InterPro" id="IPR016181">
    <property type="entry name" value="Acyl_CoA_acyltransferase"/>
</dbReference>
<proteinExistence type="predicted"/>
<sequence>MLTLLPFSAEHFDHLAGWFSSERELVQWGGPGMRFPLDLPQMQAMLAEERQQQPARINRTAFDDGGRLAGHVQVVLDWDNGVGRLARVAVAPSMRGQGLAAPMLSAALAELFALPGMERAELNVFSWNAAAIRTYEKLGFRMEGVRRSSVRVGEERWDTAIMGLLRDEWEARDKSAR</sequence>
<dbReference type="AlphaFoldDB" id="A0A6I2L828"/>